<dbReference type="AlphaFoldDB" id="A6KQ11"/>
<accession>A6KQ11</accession>
<organism evidence="1 2">
    <name type="scientific">Rattus norvegicus</name>
    <name type="common">Rat</name>
    <dbReference type="NCBI Taxonomy" id="10116"/>
    <lineage>
        <taxon>Eukaryota</taxon>
        <taxon>Metazoa</taxon>
        <taxon>Chordata</taxon>
        <taxon>Craniata</taxon>
        <taxon>Vertebrata</taxon>
        <taxon>Euteleostomi</taxon>
        <taxon>Mammalia</taxon>
        <taxon>Eutheria</taxon>
        <taxon>Euarchontoglires</taxon>
        <taxon>Glires</taxon>
        <taxon>Rodentia</taxon>
        <taxon>Myomorpha</taxon>
        <taxon>Muroidea</taxon>
        <taxon>Muridae</taxon>
        <taxon>Murinae</taxon>
        <taxon>Rattus</taxon>
    </lineage>
</organism>
<evidence type="ECO:0000313" key="1">
    <source>
        <dbReference type="EMBL" id="EDL74936.1"/>
    </source>
</evidence>
<reference evidence="1 2" key="1">
    <citation type="submission" date="2005-07" db="EMBL/GenBank/DDBJ databases">
        <authorList>
            <person name="Mural R.J."/>
            <person name="Li P.W."/>
            <person name="Adams M.D."/>
            <person name="Amanatides P.G."/>
            <person name="Baden-Tillson H."/>
            <person name="Barnstead M."/>
            <person name="Chin S.H."/>
            <person name="Dew I."/>
            <person name="Evans C.A."/>
            <person name="Ferriera S."/>
            <person name="Flanigan M."/>
            <person name="Fosler C."/>
            <person name="Glodek A."/>
            <person name="Gu Z."/>
            <person name="Holt R.A."/>
            <person name="Jennings D."/>
            <person name="Kraft C.L."/>
            <person name="Lu F."/>
            <person name="Nguyen T."/>
            <person name="Nusskern D.R."/>
            <person name="Pfannkoch C.M."/>
            <person name="Sitter C."/>
            <person name="Sutton G.G."/>
            <person name="Venter J.C."/>
            <person name="Wang Z."/>
            <person name="Woodage T."/>
            <person name="Zheng X.H."/>
            <person name="Zhong F."/>
        </authorList>
    </citation>
    <scope>NUCLEOTIDE SEQUENCE [LARGE SCALE GENOMIC DNA]</scope>
    <source>
        <strain>BN</strain>
        <strain evidence="2">Sprague-Dawley</strain>
    </source>
</reference>
<protein>
    <submittedName>
        <fullName evidence="1">RCG58915</fullName>
    </submittedName>
</protein>
<dbReference type="EMBL" id="CH474084">
    <property type="protein sequence ID" value="EDL74936.1"/>
    <property type="molecule type" value="Genomic_DNA"/>
</dbReference>
<name>A6KQ11_RAT</name>
<gene>
    <name evidence="1" type="ORF">rCG_58915</name>
</gene>
<sequence>METAGGGSSDTRNAGAPFWGEVRWFEIVSLGSHCLPATLSVYQASLKLRARQSCI</sequence>
<evidence type="ECO:0000313" key="2">
    <source>
        <dbReference type="Proteomes" id="UP000234681"/>
    </source>
</evidence>
<dbReference type="Proteomes" id="UP000234681">
    <property type="component" value="Chromosome 12"/>
</dbReference>
<proteinExistence type="predicted"/>